<dbReference type="InterPro" id="IPR006054">
    <property type="entry name" value="DnaQ"/>
</dbReference>
<evidence type="ECO:0000256" key="2">
    <source>
        <dbReference type="ARBA" id="ARBA00022801"/>
    </source>
</evidence>
<dbReference type="GO" id="GO:0003677">
    <property type="term" value="F:DNA binding"/>
    <property type="evidence" value="ECO:0007669"/>
    <property type="project" value="InterPro"/>
</dbReference>
<dbReference type="GO" id="GO:0045004">
    <property type="term" value="P:DNA replication proofreading"/>
    <property type="evidence" value="ECO:0007669"/>
    <property type="project" value="TreeGrafter"/>
</dbReference>
<evidence type="ECO:0000313" key="5">
    <source>
        <dbReference type="EMBL" id="TLS54242.1"/>
    </source>
</evidence>
<dbReference type="InterPro" id="IPR013520">
    <property type="entry name" value="Ribonucl_H"/>
</dbReference>
<dbReference type="NCBIfam" id="NF005836">
    <property type="entry name" value="PRK07740.1"/>
    <property type="match status" value="1"/>
</dbReference>
<feature type="domain" description="Exonuclease" evidence="4">
    <location>
        <begin position="60"/>
        <end position="229"/>
    </location>
</feature>
<dbReference type="FunFam" id="3.30.420.10:FF:000045">
    <property type="entry name" value="3'-5' exonuclease DinG"/>
    <property type="match status" value="1"/>
</dbReference>
<name>A0A5R9GCN6_9BACL</name>
<dbReference type="CDD" id="cd06127">
    <property type="entry name" value="DEDDh"/>
    <property type="match status" value="1"/>
</dbReference>
<dbReference type="InterPro" id="IPR012337">
    <property type="entry name" value="RNaseH-like_sf"/>
</dbReference>
<dbReference type="GO" id="GO:0008408">
    <property type="term" value="F:3'-5' exonuclease activity"/>
    <property type="evidence" value="ECO:0007669"/>
    <property type="project" value="TreeGrafter"/>
</dbReference>
<dbReference type="NCBIfam" id="TIGR00573">
    <property type="entry name" value="dnaq"/>
    <property type="match status" value="1"/>
</dbReference>
<keyword evidence="2" id="KW-0378">Hydrolase</keyword>
<comment type="caution">
    <text evidence="5">The sequence shown here is derived from an EMBL/GenBank/DDBJ whole genome shotgun (WGS) entry which is preliminary data.</text>
</comment>
<sequence>MKDQNRPPTGMWSLYKMGGITPAINSVFNPQNAQQMAFLRQVMKRQRKDFIMETPLSEVEVVVFDLETTGFHAGGGDEILSFGAIAVKGDEIREEETFYTLVNPERSIPPNIETLTGITADDVREAPSVMDGLRRFFEFVDRRILVAHASAHDKQFLNAALWRTSKVHMTHRVLDTIMIAKWLEPKRQDYSLDALLEEHGIPVTVRHHALEDSRMTARLWVSFLRRVQDRNIHTLGELYAYLSQT</sequence>
<gene>
    <name evidence="5" type="ORF">FE782_02530</name>
</gene>
<protein>
    <submittedName>
        <fullName evidence="5">3'-5' exonuclease</fullName>
    </submittedName>
</protein>
<reference evidence="5 6" key="1">
    <citation type="submission" date="2019-05" db="EMBL/GenBank/DDBJ databases">
        <authorList>
            <person name="Narsing Rao M.P."/>
            <person name="Li W.J."/>
        </authorList>
    </citation>
    <scope>NUCLEOTIDE SEQUENCE [LARGE SCALE GENOMIC DNA]</scope>
    <source>
        <strain evidence="5 6">SYSU_K30003</strain>
    </source>
</reference>
<evidence type="ECO:0000313" key="6">
    <source>
        <dbReference type="Proteomes" id="UP000309676"/>
    </source>
</evidence>
<keyword evidence="1" id="KW-0540">Nuclease</keyword>
<dbReference type="Proteomes" id="UP000309676">
    <property type="component" value="Unassembled WGS sequence"/>
</dbReference>
<keyword evidence="3 5" id="KW-0269">Exonuclease</keyword>
<keyword evidence="6" id="KW-1185">Reference proteome</keyword>
<dbReference type="EMBL" id="VCIW01000001">
    <property type="protein sequence ID" value="TLS54242.1"/>
    <property type="molecule type" value="Genomic_DNA"/>
</dbReference>
<evidence type="ECO:0000256" key="1">
    <source>
        <dbReference type="ARBA" id="ARBA00022722"/>
    </source>
</evidence>
<dbReference type="GO" id="GO:0003887">
    <property type="term" value="F:DNA-directed DNA polymerase activity"/>
    <property type="evidence" value="ECO:0007669"/>
    <property type="project" value="InterPro"/>
</dbReference>
<proteinExistence type="predicted"/>
<dbReference type="PANTHER" id="PTHR30231:SF41">
    <property type="entry name" value="DNA POLYMERASE III SUBUNIT EPSILON"/>
    <property type="match status" value="1"/>
</dbReference>
<dbReference type="GO" id="GO:0005829">
    <property type="term" value="C:cytosol"/>
    <property type="evidence" value="ECO:0007669"/>
    <property type="project" value="TreeGrafter"/>
</dbReference>
<evidence type="ECO:0000259" key="4">
    <source>
        <dbReference type="SMART" id="SM00479"/>
    </source>
</evidence>
<dbReference type="SUPFAM" id="SSF53098">
    <property type="entry name" value="Ribonuclease H-like"/>
    <property type="match status" value="1"/>
</dbReference>
<organism evidence="5 6">
    <name type="scientific">Paenibacillus antri</name>
    <dbReference type="NCBI Taxonomy" id="2582848"/>
    <lineage>
        <taxon>Bacteria</taxon>
        <taxon>Bacillati</taxon>
        <taxon>Bacillota</taxon>
        <taxon>Bacilli</taxon>
        <taxon>Bacillales</taxon>
        <taxon>Paenibacillaceae</taxon>
        <taxon>Paenibacillus</taxon>
    </lineage>
</organism>
<dbReference type="RefSeq" id="WP_138192165.1">
    <property type="nucleotide sequence ID" value="NZ_VCIW01000001.1"/>
</dbReference>
<evidence type="ECO:0000256" key="3">
    <source>
        <dbReference type="ARBA" id="ARBA00022839"/>
    </source>
</evidence>
<dbReference type="PANTHER" id="PTHR30231">
    <property type="entry name" value="DNA POLYMERASE III SUBUNIT EPSILON"/>
    <property type="match status" value="1"/>
</dbReference>
<dbReference type="AlphaFoldDB" id="A0A5R9GCN6"/>
<dbReference type="InterPro" id="IPR036397">
    <property type="entry name" value="RNaseH_sf"/>
</dbReference>
<dbReference type="OrthoDB" id="9804290at2"/>
<dbReference type="SMART" id="SM00479">
    <property type="entry name" value="EXOIII"/>
    <property type="match status" value="1"/>
</dbReference>
<accession>A0A5R9GCN6</accession>
<dbReference type="Pfam" id="PF00929">
    <property type="entry name" value="RNase_T"/>
    <property type="match status" value="1"/>
</dbReference>
<dbReference type="Gene3D" id="3.30.420.10">
    <property type="entry name" value="Ribonuclease H-like superfamily/Ribonuclease H"/>
    <property type="match status" value="1"/>
</dbReference>